<dbReference type="Pfam" id="PF00227">
    <property type="entry name" value="Proteasome"/>
    <property type="match status" value="1"/>
</dbReference>
<dbReference type="EMBL" id="GEEE01009981">
    <property type="protein sequence ID" value="JAP53244.1"/>
    <property type="molecule type" value="Transcribed_RNA"/>
</dbReference>
<comment type="subcellular location">
    <subcellularLocation>
        <location evidence="6">Cytoplasm</location>
    </subcellularLocation>
    <subcellularLocation>
        <location evidence="6">Nucleus</location>
    </subcellularLocation>
</comment>
<evidence type="ECO:0000259" key="8">
    <source>
        <dbReference type="PROSITE" id="PS00388"/>
    </source>
</evidence>
<dbReference type="PROSITE" id="PS00388">
    <property type="entry name" value="PROTEASOME_ALPHA_1"/>
    <property type="match status" value="1"/>
</dbReference>
<dbReference type="SMART" id="SM00948">
    <property type="entry name" value="Proteasome_A_N"/>
    <property type="match status" value="1"/>
</dbReference>
<dbReference type="Pfam" id="PF10584">
    <property type="entry name" value="Proteasome_A_N"/>
    <property type="match status" value="1"/>
</dbReference>
<dbReference type="InterPro" id="IPR001353">
    <property type="entry name" value="Proteasome_sua/b"/>
</dbReference>
<protein>
    <recommendedName>
        <fullName evidence="6">Proteasome subunit alpha type</fullName>
    </recommendedName>
</protein>
<dbReference type="Gene3D" id="3.60.20.10">
    <property type="entry name" value="Glutamine Phosphoribosylpyrophosphate, subunit 1, domain 1"/>
    <property type="match status" value="1"/>
</dbReference>
<sequence length="265" mass="29538">MTAKYDRAITVFSPDGHLFQVEYAQEAVKKGSTAIGVKGADCAVLCVEKKATTKLQNDRTIRKISLLDDHIAVAFAGLTADARVLIDRIRIECKSYKLTVEDPVSVEYVARYMAQIKQKYTQSNGRRPFGVSTLIVGINQDGTPHLYQTDPSGTHFEWLANAIGKNSKAAREFLEKNYSPAAVATEEDTIKMAIKALVEVVQTGAKHMELAVMRAKKPAKPGDSFVEWKMLNYEEIDKYVQAIEKEREEEAEKKKQKKEAAGGSY</sequence>
<evidence type="ECO:0000256" key="5">
    <source>
        <dbReference type="PROSITE-ProRule" id="PRU00808"/>
    </source>
</evidence>
<dbReference type="NCBIfam" id="NF003075">
    <property type="entry name" value="PRK03996.1"/>
    <property type="match status" value="1"/>
</dbReference>
<reference evidence="9" key="1">
    <citation type="submission" date="2016-01" db="EMBL/GenBank/DDBJ databases">
        <title>Reference transcriptome for the parasite Schistocephalus solidus: insights into the molecular evolution of parasitism.</title>
        <authorList>
            <person name="Hebert F.O."/>
            <person name="Grambauer S."/>
            <person name="Barber I."/>
            <person name="Landry C.R."/>
            <person name="Aubin-Horth N."/>
        </authorList>
    </citation>
    <scope>NUCLEOTIDE SEQUENCE</scope>
</reference>
<dbReference type="CDD" id="cd03755">
    <property type="entry name" value="proteasome_alpha_type_7"/>
    <property type="match status" value="1"/>
</dbReference>
<evidence type="ECO:0000313" key="9">
    <source>
        <dbReference type="EMBL" id="JAP53244.1"/>
    </source>
</evidence>
<dbReference type="GO" id="GO:0005634">
    <property type="term" value="C:nucleus"/>
    <property type="evidence" value="ECO:0007669"/>
    <property type="project" value="UniProtKB-SubCell"/>
</dbReference>
<dbReference type="InterPro" id="IPR050115">
    <property type="entry name" value="Proteasome_alpha"/>
</dbReference>
<comment type="function">
    <text evidence="1">The proteasome is a multicatalytic proteinase complex which is characterized by its ability to cleave peptides with Arg, Phe, Tyr, Leu, and Glu adjacent to the leaving group at neutral or slightly basic pH. The proteasome has an ATP-dependent proteolytic activity.</text>
</comment>
<dbReference type="PROSITE" id="PS51475">
    <property type="entry name" value="PROTEASOME_ALPHA_2"/>
    <property type="match status" value="1"/>
</dbReference>
<keyword evidence="6" id="KW-0539">Nucleus</keyword>
<proteinExistence type="inferred from homology"/>
<evidence type="ECO:0000256" key="1">
    <source>
        <dbReference type="ARBA" id="ARBA00002000"/>
    </source>
</evidence>
<dbReference type="PANTHER" id="PTHR11599">
    <property type="entry name" value="PROTEASOME SUBUNIT ALPHA/BETA"/>
    <property type="match status" value="1"/>
</dbReference>
<feature type="coiled-coil region" evidence="7">
    <location>
        <begin position="233"/>
        <end position="260"/>
    </location>
</feature>
<keyword evidence="3 5" id="KW-0647">Proteasome</keyword>
<dbReference type="GO" id="GO:0005737">
    <property type="term" value="C:cytoplasm"/>
    <property type="evidence" value="ECO:0007669"/>
    <property type="project" value="UniProtKB-SubCell"/>
</dbReference>
<feature type="domain" description="Proteasome alpha-type subunits" evidence="8">
    <location>
        <begin position="5"/>
        <end position="27"/>
    </location>
</feature>
<keyword evidence="7" id="KW-0175">Coiled coil</keyword>
<name>A0A0X3PNB5_SCHSO</name>
<dbReference type="InterPro" id="IPR029055">
    <property type="entry name" value="Ntn_hydrolases_N"/>
</dbReference>
<evidence type="ECO:0000256" key="7">
    <source>
        <dbReference type="SAM" id="Coils"/>
    </source>
</evidence>
<dbReference type="FunFam" id="3.60.20.10:FF:000004">
    <property type="entry name" value="Proteasome subunit alpha type-4"/>
    <property type="match status" value="1"/>
</dbReference>
<evidence type="ECO:0000256" key="3">
    <source>
        <dbReference type="ARBA" id="ARBA00022942"/>
    </source>
</evidence>
<gene>
    <name evidence="9" type="primary">PSA7</name>
    <name evidence="9" type="ORF">TR145218</name>
</gene>
<dbReference type="AlphaFoldDB" id="A0A0X3PNB5"/>
<comment type="subunit">
    <text evidence="4">The 26S proteasome consists of a 20S proteasome core and two 19S regulatory subunits. The 20S proteasome core is composed of 28 subunits that are arranged in four stacked rings, resulting in a barrel-shaped structure. The two end rings are each formed by seven alpha subunits, and the two central rings are each formed by seven beta subunits. The catalytic chamber with the active sites is on the inside of the barrel.</text>
</comment>
<dbReference type="SUPFAM" id="SSF56235">
    <property type="entry name" value="N-terminal nucleophile aminohydrolases (Ntn hydrolases)"/>
    <property type="match status" value="1"/>
</dbReference>
<comment type="similarity">
    <text evidence="5 6">Belongs to the peptidase T1A family.</text>
</comment>
<organism evidence="9">
    <name type="scientific">Schistocephalus solidus</name>
    <name type="common">Tapeworm</name>
    <dbReference type="NCBI Taxonomy" id="70667"/>
    <lineage>
        <taxon>Eukaryota</taxon>
        <taxon>Metazoa</taxon>
        <taxon>Spiralia</taxon>
        <taxon>Lophotrochozoa</taxon>
        <taxon>Platyhelminthes</taxon>
        <taxon>Cestoda</taxon>
        <taxon>Eucestoda</taxon>
        <taxon>Diphyllobothriidea</taxon>
        <taxon>Diphyllobothriidae</taxon>
        <taxon>Schistocephalus</taxon>
    </lineage>
</organism>
<keyword evidence="2 6" id="KW-0963">Cytoplasm</keyword>
<evidence type="ECO:0000256" key="4">
    <source>
        <dbReference type="ARBA" id="ARBA00026071"/>
    </source>
</evidence>
<evidence type="ECO:0000256" key="6">
    <source>
        <dbReference type="RuleBase" id="RU000551"/>
    </source>
</evidence>
<dbReference type="InterPro" id="IPR023332">
    <property type="entry name" value="Proteasome_alpha-type"/>
</dbReference>
<accession>A0A0X3PNB5</accession>
<dbReference type="GO" id="GO:0019773">
    <property type="term" value="C:proteasome core complex, alpha-subunit complex"/>
    <property type="evidence" value="ECO:0007669"/>
    <property type="project" value="UniProtKB-UniRule"/>
</dbReference>
<evidence type="ECO:0000256" key="2">
    <source>
        <dbReference type="ARBA" id="ARBA00022490"/>
    </source>
</evidence>
<dbReference type="InterPro" id="IPR000426">
    <property type="entry name" value="Proteasome_asu_N"/>
</dbReference>
<dbReference type="GO" id="GO:0006511">
    <property type="term" value="P:ubiquitin-dependent protein catabolic process"/>
    <property type="evidence" value="ECO:0007669"/>
    <property type="project" value="InterPro"/>
</dbReference>